<reference evidence="1 2" key="1">
    <citation type="submission" date="2018-06" db="EMBL/GenBank/DDBJ databases">
        <authorList>
            <consortium name="Pathogen Informatics"/>
            <person name="Doyle S."/>
        </authorList>
    </citation>
    <scope>NUCLEOTIDE SEQUENCE [LARGE SCALE GENOMIC DNA]</scope>
    <source>
        <strain evidence="1 2">NCTC10376</strain>
    </source>
</reference>
<organism evidence="1 2">
    <name type="scientific">Proteus vulgaris</name>
    <dbReference type="NCBI Taxonomy" id="585"/>
    <lineage>
        <taxon>Bacteria</taxon>
        <taxon>Pseudomonadati</taxon>
        <taxon>Pseudomonadota</taxon>
        <taxon>Gammaproteobacteria</taxon>
        <taxon>Enterobacterales</taxon>
        <taxon>Morganellaceae</taxon>
        <taxon>Proteus</taxon>
    </lineage>
</organism>
<proteinExistence type="predicted"/>
<protein>
    <submittedName>
        <fullName evidence="1">Uncharacterized protein</fullName>
    </submittedName>
</protein>
<dbReference type="AlphaFoldDB" id="A0A379F4A4"/>
<evidence type="ECO:0000313" key="1">
    <source>
        <dbReference type="EMBL" id="SUC14414.1"/>
    </source>
</evidence>
<accession>A0A379F4A4</accession>
<dbReference type="EMBL" id="UGTW01000001">
    <property type="protein sequence ID" value="SUC14414.1"/>
    <property type="molecule type" value="Genomic_DNA"/>
</dbReference>
<dbReference type="Proteomes" id="UP000254331">
    <property type="component" value="Unassembled WGS sequence"/>
</dbReference>
<name>A0A379F4A4_PROVU</name>
<sequence length="133" mass="15350">MNPCHIGNQPIEAVSAITDLLKGSFLNNDSMFLDVRACGAQGEMRFMQIRDYPVCKTRNHHHVSLRYFGHLRLTRQQEGSPPVTLSGLFFWNAFIQFFTELSWVIEALCCHDISPLKTFNAQRKCFRITTHMT</sequence>
<gene>
    <name evidence="1" type="ORF">NCTC10376_00218</name>
</gene>
<evidence type="ECO:0000313" key="2">
    <source>
        <dbReference type="Proteomes" id="UP000254331"/>
    </source>
</evidence>